<reference evidence="1 2" key="1">
    <citation type="submission" date="2009-01" db="EMBL/GenBank/DDBJ databases">
        <authorList>
            <person name="Fulton L."/>
            <person name="Clifton S."/>
            <person name="Fulton B."/>
            <person name="Xu J."/>
            <person name="Minx P."/>
            <person name="Pepin K.H."/>
            <person name="Johnson M."/>
            <person name="Bhonagiri V."/>
            <person name="Nash W.E."/>
            <person name="Mardis E.R."/>
            <person name="Wilson R.K."/>
        </authorList>
    </citation>
    <scope>NUCLEOTIDE SEQUENCE [LARGE SCALE GENOMIC DNA]</scope>
    <source>
        <strain evidence="1 2">DSM 5476</strain>
    </source>
</reference>
<comment type="caution">
    <text evidence="1">The sequence shown here is derived from an EMBL/GenBank/DDBJ whole genome shotgun (WGS) entry which is preliminary data.</text>
</comment>
<gene>
    <name evidence="1" type="ORF">CLOSTMETH_01023</name>
</gene>
<dbReference type="AlphaFoldDB" id="C0EB06"/>
<organism evidence="1 2">
    <name type="scientific">[Clostridium] methylpentosum DSM 5476</name>
    <dbReference type="NCBI Taxonomy" id="537013"/>
    <lineage>
        <taxon>Bacteria</taxon>
        <taxon>Bacillati</taxon>
        <taxon>Bacillota</taxon>
        <taxon>Clostridia</taxon>
        <taxon>Eubacteriales</taxon>
        <taxon>Oscillospiraceae</taxon>
        <taxon>Oscillospiraceae incertae sedis</taxon>
    </lineage>
</organism>
<dbReference type="Proteomes" id="UP000003340">
    <property type="component" value="Unassembled WGS sequence"/>
</dbReference>
<dbReference type="EMBL" id="ACEC01000038">
    <property type="protein sequence ID" value="EEG31346.1"/>
    <property type="molecule type" value="Genomic_DNA"/>
</dbReference>
<name>C0EB06_9FIRM</name>
<sequence length="45" mass="5429">MILQTQINYFKNLLSTFYSVNNVFISLLPSVRYPPIHRYRFHALI</sequence>
<protein>
    <submittedName>
        <fullName evidence="1">Uncharacterized protein</fullName>
    </submittedName>
</protein>
<dbReference type="STRING" id="537013.CLOSTMETH_01023"/>
<reference evidence="1 2" key="2">
    <citation type="submission" date="2009-02" db="EMBL/GenBank/DDBJ databases">
        <title>Draft genome sequence of Clostridium methylpentosum (DSM 5476).</title>
        <authorList>
            <person name="Sudarsanam P."/>
            <person name="Ley R."/>
            <person name="Guruge J."/>
            <person name="Turnbaugh P.J."/>
            <person name="Mahowald M."/>
            <person name="Liep D."/>
            <person name="Gordon J."/>
        </authorList>
    </citation>
    <scope>NUCLEOTIDE SEQUENCE [LARGE SCALE GENOMIC DNA]</scope>
    <source>
        <strain evidence="1 2">DSM 5476</strain>
    </source>
</reference>
<dbReference type="HOGENOM" id="CLU_3198139_0_0_9"/>
<accession>C0EB06</accession>
<evidence type="ECO:0000313" key="2">
    <source>
        <dbReference type="Proteomes" id="UP000003340"/>
    </source>
</evidence>
<proteinExistence type="predicted"/>
<keyword evidence="2" id="KW-1185">Reference proteome</keyword>
<evidence type="ECO:0000313" key="1">
    <source>
        <dbReference type="EMBL" id="EEG31346.1"/>
    </source>
</evidence>